<keyword evidence="9" id="KW-0234">DNA repair</keyword>
<dbReference type="PANTHER" id="PTHR47707:SF1">
    <property type="entry name" value="NUDIX HYDROLASE FAMILY PROTEIN"/>
    <property type="match status" value="1"/>
</dbReference>
<evidence type="ECO:0000256" key="4">
    <source>
        <dbReference type="ARBA" id="ARBA00022705"/>
    </source>
</evidence>
<dbReference type="EC" id="3.6.1.55" evidence="12"/>
<evidence type="ECO:0000256" key="6">
    <source>
        <dbReference type="ARBA" id="ARBA00022763"/>
    </source>
</evidence>
<dbReference type="CDD" id="cd03425">
    <property type="entry name" value="NUDIX_MutT_NudA_like"/>
    <property type="match status" value="1"/>
</dbReference>
<evidence type="ECO:0000256" key="10">
    <source>
        <dbReference type="ARBA" id="ARBA00035861"/>
    </source>
</evidence>
<gene>
    <name evidence="19" type="ORF">H0484_02805</name>
</gene>
<evidence type="ECO:0000313" key="20">
    <source>
        <dbReference type="Proteomes" id="UP000776983"/>
    </source>
</evidence>
<evidence type="ECO:0000256" key="15">
    <source>
        <dbReference type="ARBA" id="ARBA00041979"/>
    </source>
</evidence>
<dbReference type="InterPro" id="IPR000086">
    <property type="entry name" value="NUDIX_hydrolase_dom"/>
</dbReference>
<accession>A0ABS8C9G9</accession>
<evidence type="ECO:0000259" key="18">
    <source>
        <dbReference type="PROSITE" id="PS51462"/>
    </source>
</evidence>
<evidence type="ECO:0000256" key="1">
    <source>
        <dbReference type="ARBA" id="ARBA00001946"/>
    </source>
</evidence>
<dbReference type="InterPro" id="IPR015797">
    <property type="entry name" value="NUDIX_hydrolase-like_dom_sf"/>
</dbReference>
<dbReference type="Gene3D" id="3.20.20.70">
    <property type="entry name" value="Aldolase class I"/>
    <property type="match status" value="1"/>
</dbReference>
<keyword evidence="20" id="KW-1185">Reference proteome</keyword>
<dbReference type="PROSITE" id="PS00893">
    <property type="entry name" value="NUDIX_BOX"/>
    <property type="match status" value="1"/>
</dbReference>
<proteinExistence type="inferred from homology"/>
<dbReference type="InterPro" id="IPR047127">
    <property type="entry name" value="MutT-like"/>
</dbReference>
<keyword evidence="7 17" id="KW-0378">Hydrolase</keyword>
<dbReference type="SUPFAM" id="SSF55811">
    <property type="entry name" value="Nudix"/>
    <property type="match status" value="1"/>
</dbReference>
<keyword evidence="6" id="KW-0227">DNA damage</keyword>
<evidence type="ECO:0000256" key="3">
    <source>
        <dbReference type="ARBA" id="ARBA00022457"/>
    </source>
</evidence>
<dbReference type="GO" id="GO:0016787">
    <property type="term" value="F:hydrolase activity"/>
    <property type="evidence" value="ECO:0007669"/>
    <property type="project" value="UniProtKB-KW"/>
</dbReference>
<keyword evidence="8" id="KW-0460">Magnesium</keyword>
<dbReference type="InterPro" id="IPR020476">
    <property type="entry name" value="Nudix_hydrolase"/>
</dbReference>
<dbReference type="InterPro" id="IPR022998">
    <property type="entry name" value="ThiamineP_synth_TenI"/>
</dbReference>
<dbReference type="InterPro" id="IPR036206">
    <property type="entry name" value="ThiamineP_synth_sf"/>
</dbReference>
<keyword evidence="3" id="KW-0515">Mutator protein</keyword>
<dbReference type="PRINTS" id="PR00502">
    <property type="entry name" value="NUDIXFAMILY"/>
</dbReference>
<dbReference type="Pfam" id="PF00293">
    <property type="entry name" value="NUDIX"/>
    <property type="match status" value="1"/>
</dbReference>
<protein>
    <recommendedName>
        <fullName evidence="13">8-oxo-dGTP diphosphatase</fullName>
        <ecNumber evidence="12">3.6.1.55</ecNumber>
    </recommendedName>
    <alternativeName>
        <fullName evidence="16">7,8-dihydro-8-oxoguanine-triphosphatase</fullName>
    </alternativeName>
    <alternativeName>
        <fullName evidence="15">Mutator protein MutT</fullName>
    </alternativeName>
    <alternativeName>
        <fullName evidence="14">dGTP pyrophosphohydrolase</fullName>
    </alternativeName>
</protein>
<evidence type="ECO:0000256" key="13">
    <source>
        <dbReference type="ARBA" id="ARBA00040794"/>
    </source>
</evidence>
<keyword evidence="5" id="KW-0479">Metal-binding</keyword>
<keyword evidence="4" id="KW-0235">DNA replication</keyword>
<name>A0ABS8C9G9_9BURK</name>
<dbReference type="RefSeq" id="WP_226952908.1">
    <property type="nucleotide sequence ID" value="NZ_JACDXW010000001.1"/>
</dbReference>
<sequence length="323" mass="35502">MSEGSTHAKPYIRVAAGLILKADGQLLLGQRPVGKPWEGWWELPGGKIEADETVLQALARELHEELGIAVTHSTRWVTYIHEYPKTIVELNFCRVTAWEGEPHGRENQALAWVDPTQDLTVGPVLPATEPPLRWLRLPDHYLLTQLRSPEQLASGLAQLEQRLASGVRMVQFRERDWPEGPSADSLYEAFCQVLALCRRYQACCLVNSRHPIEWAQQADGLHLRSTDVPAAHTWAQSPGLLGVSVHNSGQLRAAQSLEPDFMVLGHVLETPSHPGKPPLGWEAFSQLAETAGCPVYAIGGQSDATFATAQSHGAHGIAGIRQL</sequence>
<evidence type="ECO:0000256" key="14">
    <source>
        <dbReference type="ARBA" id="ARBA00041592"/>
    </source>
</evidence>
<evidence type="ECO:0000256" key="11">
    <source>
        <dbReference type="ARBA" id="ARBA00036904"/>
    </source>
</evidence>
<dbReference type="SUPFAM" id="SSF51391">
    <property type="entry name" value="Thiamin phosphate synthase"/>
    <property type="match status" value="1"/>
</dbReference>
<dbReference type="PANTHER" id="PTHR47707">
    <property type="entry name" value="8-OXO-DGTP DIPHOSPHATASE"/>
    <property type="match status" value="1"/>
</dbReference>
<evidence type="ECO:0000256" key="17">
    <source>
        <dbReference type="RuleBase" id="RU003476"/>
    </source>
</evidence>
<dbReference type="Pfam" id="PF02581">
    <property type="entry name" value="TMP-TENI"/>
    <property type="match status" value="1"/>
</dbReference>
<evidence type="ECO:0000256" key="7">
    <source>
        <dbReference type="ARBA" id="ARBA00022801"/>
    </source>
</evidence>
<dbReference type="CDD" id="cd00564">
    <property type="entry name" value="TMP_TenI"/>
    <property type="match status" value="1"/>
</dbReference>
<evidence type="ECO:0000256" key="8">
    <source>
        <dbReference type="ARBA" id="ARBA00022842"/>
    </source>
</evidence>
<comment type="caution">
    <text evidence="19">The sequence shown here is derived from an EMBL/GenBank/DDBJ whole genome shotgun (WGS) entry which is preliminary data.</text>
</comment>
<evidence type="ECO:0000313" key="19">
    <source>
        <dbReference type="EMBL" id="MCB5362684.1"/>
    </source>
</evidence>
<comment type="similarity">
    <text evidence="2 17">Belongs to the Nudix hydrolase family.</text>
</comment>
<evidence type="ECO:0000256" key="9">
    <source>
        <dbReference type="ARBA" id="ARBA00023204"/>
    </source>
</evidence>
<dbReference type="EMBL" id="JACDXW010000001">
    <property type="protein sequence ID" value="MCB5362684.1"/>
    <property type="molecule type" value="Genomic_DNA"/>
</dbReference>
<evidence type="ECO:0000256" key="16">
    <source>
        <dbReference type="ARBA" id="ARBA00042798"/>
    </source>
</evidence>
<dbReference type="NCBIfam" id="NF006530">
    <property type="entry name" value="PRK08999.1"/>
    <property type="match status" value="1"/>
</dbReference>
<comment type="catalytic activity">
    <reaction evidence="10">
        <text>8-oxo-dGTP + H2O = 8-oxo-dGMP + diphosphate + H(+)</text>
        <dbReference type="Rhea" id="RHEA:31575"/>
        <dbReference type="ChEBI" id="CHEBI:15377"/>
        <dbReference type="ChEBI" id="CHEBI:15378"/>
        <dbReference type="ChEBI" id="CHEBI:33019"/>
        <dbReference type="ChEBI" id="CHEBI:63224"/>
        <dbReference type="ChEBI" id="CHEBI:77896"/>
        <dbReference type="EC" id="3.6.1.55"/>
    </reaction>
</comment>
<dbReference type="InterPro" id="IPR013785">
    <property type="entry name" value="Aldolase_TIM"/>
</dbReference>
<dbReference type="PROSITE" id="PS51462">
    <property type="entry name" value="NUDIX"/>
    <property type="match status" value="1"/>
</dbReference>
<dbReference type="Proteomes" id="UP000776983">
    <property type="component" value="Unassembled WGS sequence"/>
</dbReference>
<evidence type="ECO:0000256" key="12">
    <source>
        <dbReference type="ARBA" id="ARBA00038905"/>
    </source>
</evidence>
<organism evidence="19 20">
    <name type="scientific">Mesopusillimonas faecipullorum</name>
    <dbReference type="NCBI Taxonomy" id="2755040"/>
    <lineage>
        <taxon>Bacteria</taxon>
        <taxon>Pseudomonadati</taxon>
        <taxon>Pseudomonadota</taxon>
        <taxon>Betaproteobacteria</taxon>
        <taxon>Burkholderiales</taxon>
        <taxon>Alcaligenaceae</taxon>
        <taxon>Mesopusillimonas</taxon>
    </lineage>
</organism>
<reference evidence="19 20" key="1">
    <citation type="submission" date="2020-07" db="EMBL/GenBank/DDBJ databases">
        <title>Pusillimonas sp. nov., isolated from poultry manure in Taiwan.</title>
        <authorList>
            <person name="Lin S.-Y."/>
            <person name="Tang Y.-S."/>
            <person name="Young C.-C."/>
        </authorList>
    </citation>
    <scope>NUCLEOTIDE SEQUENCE [LARGE SCALE GENOMIC DNA]</scope>
    <source>
        <strain evidence="19 20">CC-YST705</strain>
    </source>
</reference>
<comment type="catalytic activity">
    <reaction evidence="11">
        <text>8-oxo-GTP + H2O = 8-oxo-GMP + diphosphate + H(+)</text>
        <dbReference type="Rhea" id="RHEA:67616"/>
        <dbReference type="ChEBI" id="CHEBI:15377"/>
        <dbReference type="ChEBI" id="CHEBI:15378"/>
        <dbReference type="ChEBI" id="CHEBI:33019"/>
        <dbReference type="ChEBI" id="CHEBI:143553"/>
        <dbReference type="ChEBI" id="CHEBI:145694"/>
    </reaction>
</comment>
<evidence type="ECO:0000256" key="2">
    <source>
        <dbReference type="ARBA" id="ARBA00005582"/>
    </source>
</evidence>
<feature type="domain" description="Nudix hydrolase" evidence="18">
    <location>
        <begin position="10"/>
        <end position="137"/>
    </location>
</feature>
<comment type="cofactor">
    <cofactor evidence="1">
        <name>Mg(2+)</name>
        <dbReference type="ChEBI" id="CHEBI:18420"/>
    </cofactor>
</comment>
<evidence type="ECO:0000256" key="5">
    <source>
        <dbReference type="ARBA" id="ARBA00022723"/>
    </source>
</evidence>
<dbReference type="InterPro" id="IPR020084">
    <property type="entry name" value="NUDIX_hydrolase_CS"/>
</dbReference>
<dbReference type="Gene3D" id="3.90.79.10">
    <property type="entry name" value="Nucleoside Triphosphate Pyrophosphohydrolase"/>
    <property type="match status" value="1"/>
</dbReference>